<protein>
    <submittedName>
        <fullName evidence="3">Transposase</fullName>
    </submittedName>
</protein>
<evidence type="ECO:0000313" key="3">
    <source>
        <dbReference type="WBParaSite" id="SSLN_0000358501-mRNA-1"/>
    </source>
</evidence>
<dbReference type="Proteomes" id="UP000275846">
    <property type="component" value="Unassembled WGS sequence"/>
</dbReference>
<evidence type="ECO:0000313" key="1">
    <source>
        <dbReference type="EMBL" id="VDL89867.1"/>
    </source>
</evidence>
<dbReference type="AlphaFoldDB" id="A0A183SGY4"/>
<gene>
    <name evidence="1" type="ORF">SSLN_LOCUS3482</name>
</gene>
<dbReference type="WBParaSite" id="SSLN_0000358501-mRNA-1">
    <property type="protein sequence ID" value="SSLN_0000358501-mRNA-1"/>
    <property type="gene ID" value="SSLN_0000358501"/>
</dbReference>
<dbReference type="OrthoDB" id="6283140at2759"/>
<accession>A0A183SGY4</accession>
<evidence type="ECO:0000313" key="2">
    <source>
        <dbReference type="Proteomes" id="UP000275846"/>
    </source>
</evidence>
<sequence length="75" mass="8840">MHTLDDNGTVETRWCQLRHVIQSTALEVLRRARRQHQDWFDENNADINNLLADKNGLHKAYMDLWTVATKAAFFK</sequence>
<keyword evidence="2" id="KW-1185">Reference proteome</keyword>
<organism evidence="3">
    <name type="scientific">Schistocephalus solidus</name>
    <name type="common">Tapeworm</name>
    <dbReference type="NCBI Taxonomy" id="70667"/>
    <lineage>
        <taxon>Eukaryota</taxon>
        <taxon>Metazoa</taxon>
        <taxon>Spiralia</taxon>
        <taxon>Lophotrochozoa</taxon>
        <taxon>Platyhelminthes</taxon>
        <taxon>Cestoda</taxon>
        <taxon>Eucestoda</taxon>
        <taxon>Diphyllobothriidea</taxon>
        <taxon>Diphyllobothriidae</taxon>
        <taxon>Schistocephalus</taxon>
    </lineage>
</organism>
<dbReference type="EMBL" id="UYSU01032551">
    <property type="protein sequence ID" value="VDL89867.1"/>
    <property type="molecule type" value="Genomic_DNA"/>
</dbReference>
<reference evidence="1 2" key="2">
    <citation type="submission" date="2018-11" db="EMBL/GenBank/DDBJ databases">
        <authorList>
            <consortium name="Pathogen Informatics"/>
        </authorList>
    </citation>
    <scope>NUCLEOTIDE SEQUENCE [LARGE SCALE GENOMIC DNA]</scope>
    <source>
        <strain evidence="1 2">NST_G2</strain>
    </source>
</reference>
<reference evidence="3" key="1">
    <citation type="submission" date="2016-06" db="UniProtKB">
        <authorList>
            <consortium name="WormBaseParasite"/>
        </authorList>
    </citation>
    <scope>IDENTIFICATION</scope>
</reference>
<name>A0A183SGY4_SCHSO</name>
<proteinExistence type="predicted"/>